<dbReference type="AlphaFoldDB" id="A0A0R0FTK9"/>
<evidence type="ECO:0000313" key="3">
    <source>
        <dbReference type="Proteomes" id="UP000008827"/>
    </source>
</evidence>
<proteinExistence type="predicted"/>
<dbReference type="EnsemblPlants" id="KRH05845">
    <property type="protein sequence ID" value="KRH05845"/>
    <property type="gene ID" value="GLYMA_17G252000"/>
</dbReference>
<protein>
    <submittedName>
        <fullName evidence="1 2">Uncharacterized protein</fullName>
    </submittedName>
</protein>
<keyword evidence="3" id="KW-1185">Reference proteome</keyword>
<dbReference type="EMBL" id="CM000850">
    <property type="protein sequence ID" value="KRH05845.1"/>
    <property type="molecule type" value="Genomic_DNA"/>
</dbReference>
<gene>
    <name evidence="1" type="ORF">GLYMA_17G252000</name>
</gene>
<organism evidence="1">
    <name type="scientific">Glycine max</name>
    <name type="common">Soybean</name>
    <name type="synonym">Glycine hispida</name>
    <dbReference type="NCBI Taxonomy" id="3847"/>
    <lineage>
        <taxon>Eukaryota</taxon>
        <taxon>Viridiplantae</taxon>
        <taxon>Streptophyta</taxon>
        <taxon>Embryophyta</taxon>
        <taxon>Tracheophyta</taxon>
        <taxon>Spermatophyta</taxon>
        <taxon>Magnoliopsida</taxon>
        <taxon>eudicotyledons</taxon>
        <taxon>Gunneridae</taxon>
        <taxon>Pentapetalae</taxon>
        <taxon>rosids</taxon>
        <taxon>fabids</taxon>
        <taxon>Fabales</taxon>
        <taxon>Fabaceae</taxon>
        <taxon>Papilionoideae</taxon>
        <taxon>50 kb inversion clade</taxon>
        <taxon>NPAAA clade</taxon>
        <taxon>indigoferoid/millettioid clade</taxon>
        <taxon>Phaseoleae</taxon>
        <taxon>Glycine</taxon>
        <taxon>Glycine subgen. Soja</taxon>
    </lineage>
</organism>
<evidence type="ECO:0000313" key="1">
    <source>
        <dbReference type="EMBL" id="KRH05845.1"/>
    </source>
</evidence>
<dbReference type="Gramene" id="KRH05845">
    <property type="protein sequence ID" value="KRH05845"/>
    <property type="gene ID" value="GLYMA_17G252000"/>
</dbReference>
<reference evidence="1 2" key="1">
    <citation type="journal article" date="2010" name="Nature">
        <title>Genome sequence of the palaeopolyploid soybean.</title>
        <authorList>
            <person name="Schmutz J."/>
            <person name="Cannon S.B."/>
            <person name="Schlueter J."/>
            <person name="Ma J."/>
            <person name="Mitros T."/>
            <person name="Nelson W."/>
            <person name="Hyten D.L."/>
            <person name="Song Q."/>
            <person name="Thelen J.J."/>
            <person name="Cheng J."/>
            <person name="Xu D."/>
            <person name="Hellsten U."/>
            <person name="May G.D."/>
            <person name="Yu Y."/>
            <person name="Sakurai T."/>
            <person name="Umezawa T."/>
            <person name="Bhattacharyya M.K."/>
            <person name="Sandhu D."/>
            <person name="Valliyodan B."/>
            <person name="Lindquist E."/>
            <person name="Peto M."/>
            <person name="Grant D."/>
            <person name="Shu S."/>
            <person name="Goodstein D."/>
            <person name="Barry K."/>
            <person name="Futrell-Griggs M."/>
            <person name="Abernathy B."/>
            <person name="Du J."/>
            <person name="Tian Z."/>
            <person name="Zhu L."/>
            <person name="Gill N."/>
            <person name="Joshi T."/>
            <person name="Libault M."/>
            <person name="Sethuraman A."/>
            <person name="Zhang X.-C."/>
            <person name="Shinozaki K."/>
            <person name="Nguyen H.T."/>
            <person name="Wing R.A."/>
            <person name="Cregan P."/>
            <person name="Specht J."/>
            <person name="Grimwood J."/>
            <person name="Rokhsar D."/>
            <person name="Stacey G."/>
            <person name="Shoemaker R.C."/>
            <person name="Jackson S.A."/>
        </authorList>
    </citation>
    <scope>NUCLEOTIDE SEQUENCE</scope>
    <source>
        <strain evidence="2">cv. Williams 82</strain>
        <tissue evidence="1">Callus</tissue>
    </source>
</reference>
<sequence length="95" mass="11126">MTEVRVSLDTRLKVLLGAFLLVKKLYISNTEVLKNTFTLYPNRPLIIPCSSTYHRTLFTCFFSKRVQRYSHACLLSFMNVKLNYIWITIITSTDN</sequence>
<name>A0A0R0FTK9_SOYBN</name>
<reference evidence="2" key="2">
    <citation type="submission" date="2018-02" db="UniProtKB">
        <authorList>
            <consortium name="EnsemblPlants"/>
        </authorList>
    </citation>
    <scope>IDENTIFICATION</scope>
    <source>
        <strain evidence="2">Williams 82</strain>
    </source>
</reference>
<accession>A0A0R0FTK9</accession>
<dbReference type="Proteomes" id="UP000008827">
    <property type="component" value="Chromosome 17"/>
</dbReference>
<evidence type="ECO:0000313" key="2">
    <source>
        <dbReference type="EnsemblPlants" id="KRH05845"/>
    </source>
</evidence>
<reference evidence="1" key="3">
    <citation type="submission" date="2018-07" db="EMBL/GenBank/DDBJ databases">
        <title>WGS assembly of Glycine max.</title>
        <authorList>
            <person name="Schmutz J."/>
            <person name="Cannon S."/>
            <person name="Schlueter J."/>
            <person name="Ma J."/>
            <person name="Mitros T."/>
            <person name="Nelson W."/>
            <person name="Hyten D."/>
            <person name="Song Q."/>
            <person name="Thelen J."/>
            <person name="Cheng J."/>
            <person name="Xu D."/>
            <person name="Hellsten U."/>
            <person name="May G."/>
            <person name="Yu Y."/>
            <person name="Sakurai T."/>
            <person name="Umezawa T."/>
            <person name="Bhattacharyya M."/>
            <person name="Sandhu D."/>
            <person name="Valliyodan B."/>
            <person name="Lindquist E."/>
            <person name="Peto M."/>
            <person name="Grant D."/>
            <person name="Shu S."/>
            <person name="Goodstein D."/>
            <person name="Barry K."/>
            <person name="Futrell-Griggs M."/>
            <person name="Abernathy B."/>
            <person name="Du J."/>
            <person name="Tian Z."/>
            <person name="Zhu L."/>
            <person name="Gill N."/>
            <person name="Joshi T."/>
            <person name="Libault M."/>
            <person name="Sethuraman A."/>
            <person name="Zhang X."/>
            <person name="Shinozaki K."/>
            <person name="Nguyen H."/>
            <person name="Wing R."/>
            <person name="Cregan P."/>
            <person name="Specht J."/>
            <person name="Grimwood J."/>
            <person name="Rokhsar D."/>
            <person name="Stacey G."/>
            <person name="Shoemaker R."/>
            <person name="Jackson S."/>
        </authorList>
    </citation>
    <scope>NUCLEOTIDE SEQUENCE</scope>
    <source>
        <tissue evidence="1">Callus</tissue>
    </source>
</reference>
<dbReference type="InParanoid" id="A0A0R0FTK9"/>